<dbReference type="Gene3D" id="3.30.460.10">
    <property type="entry name" value="Beta Polymerase, domain 2"/>
    <property type="match status" value="1"/>
</dbReference>
<proteinExistence type="predicted"/>
<dbReference type="GO" id="GO:0016779">
    <property type="term" value="F:nucleotidyltransferase activity"/>
    <property type="evidence" value="ECO:0007669"/>
    <property type="project" value="InterPro"/>
</dbReference>
<feature type="domain" description="Polymerase nucleotidyl transferase" evidence="1">
    <location>
        <begin position="20"/>
        <end position="68"/>
    </location>
</feature>
<organism evidence="3 4">
    <name type="scientific">Roseicella aerolata</name>
    <dbReference type="NCBI Taxonomy" id="2883479"/>
    <lineage>
        <taxon>Bacteria</taxon>
        <taxon>Pseudomonadati</taxon>
        <taxon>Pseudomonadota</taxon>
        <taxon>Alphaproteobacteria</taxon>
        <taxon>Acetobacterales</taxon>
        <taxon>Roseomonadaceae</taxon>
        <taxon>Roseicella</taxon>
    </lineage>
</organism>
<gene>
    <name evidence="3" type="ORF">LHA35_21325</name>
</gene>
<accession>A0A9X1L9S5</accession>
<dbReference type="RefSeq" id="WP_226611818.1">
    <property type="nucleotide sequence ID" value="NZ_JAJAQI010000039.1"/>
</dbReference>
<dbReference type="InterPro" id="IPR002934">
    <property type="entry name" value="Polymerase_NTP_transf_dom"/>
</dbReference>
<dbReference type="EMBL" id="JAJAQI010000039">
    <property type="protein sequence ID" value="MCB4824276.1"/>
    <property type="molecule type" value="Genomic_DNA"/>
</dbReference>
<evidence type="ECO:0000259" key="1">
    <source>
        <dbReference type="Pfam" id="PF01909"/>
    </source>
</evidence>
<evidence type="ECO:0000259" key="2">
    <source>
        <dbReference type="Pfam" id="PF09722"/>
    </source>
</evidence>
<reference evidence="3" key="1">
    <citation type="submission" date="2021-10" db="EMBL/GenBank/DDBJ databases">
        <title>Roseicella aerolatum sp. nov., isolated from aerosols of e-waste dismantling site.</title>
        <authorList>
            <person name="Qin T."/>
        </authorList>
    </citation>
    <scope>NUCLEOTIDE SEQUENCE</scope>
    <source>
        <strain evidence="3">GB24</strain>
    </source>
</reference>
<dbReference type="Proteomes" id="UP001139311">
    <property type="component" value="Unassembled WGS sequence"/>
</dbReference>
<dbReference type="Pfam" id="PF01909">
    <property type="entry name" value="NTP_transf_2"/>
    <property type="match status" value="1"/>
</dbReference>
<dbReference type="CDD" id="cd05403">
    <property type="entry name" value="NT_KNTase_like"/>
    <property type="match status" value="1"/>
</dbReference>
<name>A0A9X1L9S5_9PROT</name>
<dbReference type="InterPro" id="IPR043519">
    <property type="entry name" value="NT_sf"/>
</dbReference>
<dbReference type="Pfam" id="PF09722">
    <property type="entry name" value="Xre_MbcA_ParS_C"/>
    <property type="match status" value="1"/>
</dbReference>
<comment type="caution">
    <text evidence="3">The sequence shown here is derived from an EMBL/GenBank/DDBJ whole genome shotgun (WGS) entry which is preliminary data.</text>
</comment>
<dbReference type="SUPFAM" id="SSF81301">
    <property type="entry name" value="Nucleotidyltransferase"/>
    <property type="match status" value="1"/>
</dbReference>
<sequence>MSVPWDRLPSVVGEAGAEMLRRFRATVEDAFPGRLRAMVLFGPRARGNGGPDSDWDVALFIEGFERDREGRRLNLLTVPFHDEGFPVSPLGLPADPTQVSPELLASVDRDGIPVPGPQGLTFEEFWYWERDEPDLHELVDRQPVRLPDARQANRRGMRGRLAATVAHGGDMDAGQRWLKRPHDELGGVPLHLALEDWRGLVRVLRLLEARSPGCTAYDPESAPFPVGCRGDSLLREAERFAALEARRR</sequence>
<dbReference type="InterPro" id="IPR024467">
    <property type="entry name" value="Xre/MbcA/ParS-like_toxin-bd"/>
</dbReference>
<feature type="domain" description="Antitoxin Xre/MbcA/ParS-like toxin-binding" evidence="2">
    <location>
        <begin position="168"/>
        <end position="210"/>
    </location>
</feature>
<protein>
    <submittedName>
        <fullName evidence="3">DUF2384 domain-containing protein</fullName>
    </submittedName>
</protein>
<evidence type="ECO:0000313" key="4">
    <source>
        <dbReference type="Proteomes" id="UP001139311"/>
    </source>
</evidence>
<dbReference type="AlphaFoldDB" id="A0A9X1L9S5"/>
<evidence type="ECO:0000313" key="3">
    <source>
        <dbReference type="EMBL" id="MCB4824276.1"/>
    </source>
</evidence>
<keyword evidence="4" id="KW-1185">Reference proteome</keyword>